<proteinExistence type="predicted"/>
<protein>
    <submittedName>
        <fullName evidence="1">Uncharacterized protein</fullName>
    </submittedName>
</protein>
<organism evidence="1 2">
    <name type="scientific">Metalysinibacillus jejuensis</name>
    <dbReference type="NCBI Taxonomy" id="914327"/>
    <lineage>
        <taxon>Bacteria</taxon>
        <taxon>Bacillati</taxon>
        <taxon>Bacillota</taxon>
        <taxon>Bacilli</taxon>
        <taxon>Bacillales</taxon>
        <taxon>Caryophanaceae</taxon>
        <taxon>Metalysinibacillus</taxon>
    </lineage>
</organism>
<accession>A0A921N9L6</accession>
<evidence type="ECO:0000313" key="1">
    <source>
        <dbReference type="EMBL" id="HJH10111.1"/>
    </source>
</evidence>
<reference evidence="1" key="1">
    <citation type="journal article" date="2021" name="PeerJ">
        <title>Extensive microbial diversity within the chicken gut microbiome revealed by metagenomics and culture.</title>
        <authorList>
            <person name="Gilroy R."/>
            <person name="Ravi A."/>
            <person name="Getino M."/>
            <person name="Pursley I."/>
            <person name="Horton D.L."/>
            <person name="Alikhan N.F."/>
            <person name="Baker D."/>
            <person name="Gharbi K."/>
            <person name="Hall N."/>
            <person name="Watson M."/>
            <person name="Adriaenssens E.M."/>
            <person name="Foster-Nyarko E."/>
            <person name="Jarju S."/>
            <person name="Secka A."/>
            <person name="Antonio M."/>
            <person name="Oren A."/>
            <person name="Chaudhuri R.R."/>
            <person name="La Ragione R."/>
            <person name="Hildebrand F."/>
            <person name="Pallen M.J."/>
        </authorList>
    </citation>
    <scope>NUCLEOTIDE SEQUENCE</scope>
    <source>
        <strain evidence="1">CHK160-4876</strain>
    </source>
</reference>
<dbReference type="AlphaFoldDB" id="A0A921N9L6"/>
<dbReference type="EMBL" id="DYTV01000004">
    <property type="protein sequence ID" value="HJH10111.1"/>
    <property type="molecule type" value="Genomic_DNA"/>
</dbReference>
<name>A0A921N9L6_9BACL</name>
<dbReference type="OrthoDB" id="2453865at2"/>
<evidence type="ECO:0000313" key="2">
    <source>
        <dbReference type="Proteomes" id="UP000700212"/>
    </source>
</evidence>
<sequence length="98" mass="11517">MKLTTIQAIPHSFPEHQRPYATHLAYYPMPSRKVSEVKEGVFTSYVEKENGQRLITHKLNSKDKIARTKSQDFALREELWQRLNYKNGVHYLAQVEEA</sequence>
<comment type="caution">
    <text evidence="1">The sequence shown here is derived from an EMBL/GenBank/DDBJ whole genome shotgun (WGS) entry which is preliminary data.</text>
</comment>
<dbReference type="Proteomes" id="UP000700212">
    <property type="component" value="Unassembled WGS sequence"/>
</dbReference>
<reference evidence="1" key="2">
    <citation type="submission" date="2021-09" db="EMBL/GenBank/DDBJ databases">
        <authorList>
            <person name="Gilroy R."/>
        </authorList>
    </citation>
    <scope>NUCLEOTIDE SEQUENCE</scope>
    <source>
        <strain evidence="1">CHK160-4876</strain>
    </source>
</reference>
<gene>
    <name evidence="1" type="ORF">K8V30_00200</name>
</gene>
<dbReference type="RefSeq" id="WP_108307262.1">
    <property type="nucleotide sequence ID" value="NZ_QAFW01000023.1"/>
</dbReference>